<sequence length="528" mass="62335">MDAEKDSLQLHAYLKEYRHRAFREKNNERISAYYKNFVFQQKEEKQLTFIDSALPYAFKTKDKAVIGDVYLTKGILFYSIKDFQKALNNYLKANEYISQTDDIYNKKRIKYQIGIVKNYLGYYADAASLFQECIEYYGQDETYNMQRGYVKSIEGLAWSYTKMNRVKESNQVLQTALRSVEKNNFSKLDGHYIVFKQGINDYFLKNYSEGIRKIEQKIPFLYENEDFAWATVGNFYIGQSYWDMKEKEKAISYFEKVNQAFETKKYTHPDVRKSYELLISYYKSKNDKNKQIYYIEQLVKADSIYSQNHKHLIHKIHKEYETKDLLQAKKELERSLFVEKYKTGIISGVAFFILIASLVVYFQQKKKAKKVAQELIRKIESIQKQIVESSEELKIIPKTNNINDETVLKILEKLTGFEQQQKFLKPDVTLEKLANDFGTNTSYLSSVINSHKNQKFNDYINSLRINYVINEMVINSSTDFFRYSMDGIAQHLGFKSENTFSRAFQKHTGIKPSVFIKELSEKQHLKSA</sequence>
<dbReference type="InterPro" id="IPR009057">
    <property type="entry name" value="Homeodomain-like_sf"/>
</dbReference>
<protein>
    <submittedName>
        <fullName evidence="7">Helix-turn-helix transcriptional regulator</fullName>
    </submittedName>
</protein>
<evidence type="ECO:0000313" key="7">
    <source>
        <dbReference type="EMBL" id="MBM6498734.1"/>
    </source>
</evidence>
<keyword evidence="1" id="KW-0805">Transcription regulation</keyword>
<evidence type="ECO:0000256" key="4">
    <source>
        <dbReference type="SAM" id="Coils"/>
    </source>
</evidence>
<dbReference type="SMART" id="SM00342">
    <property type="entry name" value="HTH_ARAC"/>
    <property type="match status" value="1"/>
</dbReference>
<organism evidence="7 8">
    <name type="scientific">Flavobacterium macrobrachii</name>
    <dbReference type="NCBI Taxonomy" id="591204"/>
    <lineage>
        <taxon>Bacteria</taxon>
        <taxon>Pseudomonadati</taxon>
        <taxon>Bacteroidota</taxon>
        <taxon>Flavobacteriia</taxon>
        <taxon>Flavobacteriales</taxon>
        <taxon>Flavobacteriaceae</taxon>
        <taxon>Flavobacterium</taxon>
    </lineage>
</organism>
<accession>A0ABS2CVY1</accession>
<feature type="domain" description="HTH araC/xylS-type" evidence="6">
    <location>
        <begin position="412"/>
        <end position="518"/>
    </location>
</feature>
<keyword evidence="5" id="KW-1133">Transmembrane helix</keyword>
<gene>
    <name evidence="7" type="ORF">H9X54_005385</name>
</gene>
<dbReference type="SUPFAM" id="SSF48452">
    <property type="entry name" value="TPR-like"/>
    <property type="match status" value="1"/>
</dbReference>
<proteinExistence type="predicted"/>
<dbReference type="Gene3D" id="1.10.10.60">
    <property type="entry name" value="Homeodomain-like"/>
    <property type="match status" value="2"/>
</dbReference>
<name>A0ABS2CVY1_9FLAO</name>
<keyword evidence="2" id="KW-0238">DNA-binding</keyword>
<dbReference type="PANTHER" id="PTHR43280:SF2">
    <property type="entry name" value="HTH-TYPE TRANSCRIPTIONAL REGULATOR EXSA"/>
    <property type="match status" value="1"/>
</dbReference>
<evidence type="ECO:0000313" key="8">
    <source>
        <dbReference type="Proteomes" id="UP000759529"/>
    </source>
</evidence>
<dbReference type="Gene3D" id="1.25.40.10">
    <property type="entry name" value="Tetratricopeptide repeat domain"/>
    <property type="match status" value="2"/>
</dbReference>
<dbReference type="InterPro" id="IPR018060">
    <property type="entry name" value="HTH_AraC"/>
</dbReference>
<evidence type="ECO:0000259" key="6">
    <source>
        <dbReference type="PROSITE" id="PS01124"/>
    </source>
</evidence>
<comment type="caution">
    <text evidence="7">The sequence shown here is derived from an EMBL/GenBank/DDBJ whole genome shotgun (WGS) entry which is preliminary data.</text>
</comment>
<dbReference type="PANTHER" id="PTHR43280">
    <property type="entry name" value="ARAC-FAMILY TRANSCRIPTIONAL REGULATOR"/>
    <property type="match status" value="1"/>
</dbReference>
<dbReference type="RefSeq" id="WP_187658241.1">
    <property type="nucleotide sequence ID" value="NZ_JACSOD020000450.1"/>
</dbReference>
<dbReference type="SUPFAM" id="SSF46689">
    <property type="entry name" value="Homeodomain-like"/>
    <property type="match status" value="1"/>
</dbReference>
<feature type="transmembrane region" description="Helical" evidence="5">
    <location>
        <begin position="344"/>
        <end position="362"/>
    </location>
</feature>
<dbReference type="Pfam" id="PF12833">
    <property type="entry name" value="HTH_18"/>
    <property type="match status" value="1"/>
</dbReference>
<dbReference type="PROSITE" id="PS01124">
    <property type="entry name" value="HTH_ARAC_FAMILY_2"/>
    <property type="match status" value="1"/>
</dbReference>
<evidence type="ECO:0000256" key="3">
    <source>
        <dbReference type="ARBA" id="ARBA00023163"/>
    </source>
</evidence>
<dbReference type="EMBL" id="JACSOD020000450">
    <property type="protein sequence ID" value="MBM6498734.1"/>
    <property type="molecule type" value="Genomic_DNA"/>
</dbReference>
<keyword evidence="5" id="KW-0812">Transmembrane</keyword>
<feature type="coiled-coil region" evidence="4">
    <location>
        <begin position="365"/>
        <end position="392"/>
    </location>
</feature>
<reference evidence="7 8" key="1">
    <citation type="submission" date="2021-02" db="EMBL/GenBank/DDBJ databases">
        <authorList>
            <person name="Jung H.S."/>
            <person name="Chun B.H."/>
            <person name="Jeon C.O."/>
        </authorList>
    </citation>
    <scope>NUCLEOTIDE SEQUENCE [LARGE SCALE GENOMIC DNA]</scope>
    <source>
        <strain evidence="7 8">LMG 25203</strain>
    </source>
</reference>
<keyword evidence="3" id="KW-0804">Transcription</keyword>
<keyword evidence="8" id="KW-1185">Reference proteome</keyword>
<evidence type="ECO:0000256" key="5">
    <source>
        <dbReference type="SAM" id="Phobius"/>
    </source>
</evidence>
<keyword evidence="4" id="KW-0175">Coiled coil</keyword>
<dbReference type="Proteomes" id="UP000759529">
    <property type="component" value="Unassembled WGS sequence"/>
</dbReference>
<evidence type="ECO:0000256" key="2">
    <source>
        <dbReference type="ARBA" id="ARBA00023125"/>
    </source>
</evidence>
<dbReference type="InterPro" id="IPR011990">
    <property type="entry name" value="TPR-like_helical_dom_sf"/>
</dbReference>
<evidence type="ECO:0000256" key="1">
    <source>
        <dbReference type="ARBA" id="ARBA00023015"/>
    </source>
</evidence>
<keyword evidence="5" id="KW-0472">Membrane</keyword>